<evidence type="ECO:0000313" key="3">
    <source>
        <dbReference type="EMBL" id="KAA0055493.1"/>
    </source>
</evidence>
<evidence type="ECO:0000313" key="6">
    <source>
        <dbReference type="Proteomes" id="UP000321947"/>
    </source>
</evidence>
<reference evidence="5 6" key="1">
    <citation type="submission" date="2019-08" db="EMBL/GenBank/DDBJ databases">
        <title>Draft genome sequences of two oriental melons (Cucumis melo L. var makuwa).</title>
        <authorList>
            <person name="Kwon S.-Y."/>
        </authorList>
    </citation>
    <scope>NUCLEOTIDE SEQUENCE [LARGE SCALE GENOMIC DNA]</scope>
    <source>
        <strain evidence="6">cv. Chang Bougi</strain>
        <strain evidence="5">cv. SW 3</strain>
        <tissue evidence="3">Leaf</tissue>
    </source>
</reference>
<dbReference type="EMBL" id="SSTD01012116">
    <property type="protein sequence ID" value="TYK08973.1"/>
    <property type="molecule type" value="Genomic_DNA"/>
</dbReference>
<evidence type="ECO:0000256" key="1">
    <source>
        <dbReference type="SAM" id="Coils"/>
    </source>
</evidence>
<evidence type="ECO:0000313" key="4">
    <source>
        <dbReference type="EMBL" id="TYK08973.1"/>
    </source>
</evidence>
<evidence type="ECO:0000256" key="2">
    <source>
        <dbReference type="SAM" id="MobiDB-lite"/>
    </source>
</evidence>
<comment type="caution">
    <text evidence="3">The sequence shown here is derived from an EMBL/GenBank/DDBJ whole genome shotgun (WGS) entry which is preliminary data.</text>
</comment>
<evidence type="ECO:0000313" key="5">
    <source>
        <dbReference type="Proteomes" id="UP000321393"/>
    </source>
</evidence>
<dbReference type="Proteomes" id="UP000321393">
    <property type="component" value="Unassembled WGS sequence"/>
</dbReference>
<keyword evidence="1" id="KW-0175">Coiled coil</keyword>
<dbReference type="Proteomes" id="UP000321947">
    <property type="component" value="Unassembled WGS sequence"/>
</dbReference>
<feature type="compositionally biased region" description="Polar residues" evidence="2">
    <location>
        <begin position="16"/>
        <end position="27"/>
    </location>
</feature>
<protein>
    <submittedName>
        <fullName evidence="3">Uncharacterized protein</fullName>
    </submittedName>
</protein>
<dbReference type="AlphaFoldDB" id="A0A5A7UHT1"/>
<feature type="compositionally biased region" description="Basic and acidic residues" evidence="2">
    <location>
        <begin position="29"/>
        <end position="44"/>
    </location>
</feature>
<proteinExistence type="predicted"/>
<gene>
    <name evidence="4" type="ORF">E5676_scaffold314G00690</name>
    <name evidence="3" type="ORF">E6C27_scaffold221G00720</name>
</gene>
<dbReference type="EMBL" id="SSTE01008534">
    <property type="protein sequence ID" value="KAA0055493.1"/>
    <property type="molecule type" value="Genomic_DNA"/>
</dbReference>
<accession>A0A5A7UHT1</accession>
<organism evidence="3 5">
    <name type="scientific">Cucumis melo var. makuwa</name>
    <name type="common">Oriental melon</name>
    <dbReference type="NCBI Taxonomy" id="1194695"/>
    <lineage>
        <taxon>Eukaryota</taxon>
        <taxon>Viridiplantae</taxon>
        <taxon>Streptophyta</taxon>
        <taxon>Embryophyta</taxon>
        <taxon>Tracheophyta</taxon>
        <taxon>Spermatophyta</taxon>
        <taxon>Magnoliopsida</taxon>
        <taxon>eudicotyledons</taxon>
        <taxon>Gunneridae</taxon>
        <taxon>Pentapetalae</taxon>
        <taxon>rosids</taxon>
        <taxon>fabids</taxon>
        <taxon>Cucurbitales</taxon>
        <taxon>Cucurbitaceae</taxon>
        <taxon>Benincaseae</taxon>
        <taxon>Cucumis</taxon>
    </lineage>
</organism>
<feature type="coiled-coil region" evidence="1">
    <location>
        <begin position="76"/>
        <end position="103"/>
    </location>
</feature>
<sequence>MSASLTGLLTVTQNERSLRRGSSTMSSTFHEDETTKETEKTFEKGECSRQAEDINVQVLEYFLRFQESILVSHEALNIKMDKLTTLLKEVDKIEKEAIKMKEKKMDKGQVRQSVIGKSAPVNWVVRRSMRRGTLPSKIMRSLFTTKFGSAKPKKEKVKFNSEGFQGPSFKLLSQGL</sequence>
<name>A0A5A7UHT1_CUCMM</name>
<feature type="region of interest" description="Disordered" evidence="2">
    <location>
        <begin position="16"/>
        <end position="44"/>
    </location>
</feature>